<feature type="domain" description="Zn(2)-C6 fungal-type" evidence="8">
    <location>
        <begin position="13"/>
        <end position="45"/>
    </location>
</feature>
<evidence type="ECO:0000256" key="6">
    <source>
        <dbReference type="ARBA" id="ARBA00023242"/>
    </source>
</evidence>
<dbReference type="AlphaFoldDB" id="H6CBU2"/>
<evidence type="ECO:0000256" key="2">
    <source>
        <dbReference type="ARBA" id="ARBA00022723"/>
    </source>
</evidence>
<keyword evidence="4" id="KW-0238">DNA-binding</keyword>
<dbReference type="OMA" id="ARTWATC"/>
<dbReference type="RefSeq" id="XP_009161700.1">
    <property type="nucleotide sequence ID" value="XM_009163452.1"/>
</dbReference>
<dbReference type="GO" id="GO:0000976">
    <property type="term" value="F:transcription cis-regulatory region binding"/>
    <property type="evidence" value="ECO:0007669"/>
    <property type="project" value="TreeGrafter"/>
</dbReference>
<evidence type="ECO:0000256" key="1">
    <source>
        <dbReference type="ARBA" id="ARBA00004123"/>
    </source>
</evidence>
<dbReference type="InParanoid" id="H6CBU2"/>
<dbReference type="Gene3D" id="4.10.240.10">
    <property type="entry name" value="Zn(2)-C6 fungal-type DNA-binding domain"/>
    <property type="match status" value="1"/>
</dbReference>
<comment type="subcellular location">
    <subcellularLocation>
        <location evidence="1">Nucleus</location>
    </subcellularLocation>
</comment>
<gene>
    <name evidence="9" type="ORF">HMPREF1120_09175</name>
</gene>
<dbReference type="InterPro" id="IPR036864">
    <property type="entry name" value="Zn2-C6_fun-type_DNA-bd_sf"/>
</dbReference>
<protein>
    <submittedName>
        <fullName evidence="9">Transcriptional regulatory protein LEU3</fullName>
    </submittedName>
</protein>
<evidence type="ECO:0000313" key="9">
    <source>
        <dbReference type="EMBL" id="EHY61239.1"/>
    </source>
</evidence>
<evidence type="ECO:0000256" key="5">
    <source>
        <dbReference type="ARBA" id="ARBA00023163"/>
    </source>
</evidence>
<dbReference type="CDD" id="cd12148">
    <property type="entry name" value="fungal_TF_MHR"/>
    <property type="match status" value="1"/>
</dbReference>
<dbReference type="PANTHER" id="PTHR31845:SF21">
    <property type="entry name" value="REGULATORY PROTEIN LEU3"/>
    <property type="match status" value="1"/>
</dbReference>
<evidence type="ECO:0000256" key="7">
    <source>
        <dbReference type="SAM" id="MobiDB-lite"/>
    </source>
</evidence>
<dbReference type="eggNOG" id="ENOG502QPVP">
    <property type="taxonomic scope" value="Eukaryota"/>
</dbReference>
<evidence type="ECO:0000259" key="8">
    <source>
        <dbReference type="PROSITE" id="PS50048"/>
    </source>
</evidence>
<dbReference type="Pfam" id="PF00172">
    <property type="entry name" value="Zn_clus"/>
    <property type="match status" value="1"/>
</dbReference>
<feature type="region of interest" description="Disordered" evidence="7">
    <location>
        <begin position="71"/>
        <end position="101"/>
    </location>
</feature>
<proteinExistence type="predicted"/>
<dbReference type="HOGENOM" id="CLU_011455_4_2_1"/>
<dbReference type="EMBL" id="JH226138">
    <property type="protein sequence ID" value="EHY61239.1"/>
    <property type="molecule type" value="Genomic_DNA"/>
</dbReference>
<keyword evidence="3" id="KW-0805">Transcription regulation</keyword>
<dbReference type="SMART" id="SM00066">
    <property type="entry name" value="GAL4"/>
    <property type="match status" value="1"/>
</dbReference>
<dbReference type="Proteomes" id="UP000007304">
    <property type="component" value="Unassembled WGS sequence"/>
</dbReference>
<accession>H6CBU2</accession>
<dbReference type="GO" id="GO:0008270">
    <property type="term" value="F:zinc ion binding"/>
    <property type="evidence" value="ECO:0007669"/>
    <property type="project" value="InterPro"/>
</dbReference>
<dbReference type="PROSITE" id="PS00463">
    <property type="entry name" value="ZN2_CY6_FUNGAL_1"/>
    <property type="match status" value="1"/>
</dbReference>
<name>H6CBU2_EXODN</name>
<reference evidence="9" key="1">
    <citation type="submission" date="2011-07" db="EMBL/GenBank/DDBJ databases">
        <title>The Genome Sequence of Exophiala (Wangiella) dermatitidis NIH/UT8656.</title>
        <authorList>
            <consortium name="The Broad Institute Genome Sequencing Platform"/>
            <person name="Cuomo C."/>
            <person name="Wang Z."/>
            <person name="Hunicke-Smith S."/>
            <person name="Szanislo P.J."/>
            <person name="Earl A."/>
            <person name="Young S.K."/>
            <person name="Zeng Q."/>
            <person name="Gargeya S."/>
            <person name="Fitzgerald M."/>
            <person name="Haas B."/>
            <person name="Abouelleil A."/>
            <person name="Alvarado L."/>
            <person name="Arachchi H.M."/>
            <person name="Berlin A."/>
            <person name="Brown A."/>
            <person name="Chapman S.B."/>
            <person name="Chen Z."/>
            <person name="Dunbar C."/>
            <person name="Freedman E."/>
            <person name="Gearin G."/>
            <person name="Gellesch M."/>
            <person name="Goldberg J."/>
            <person name="Griggs A."/>
            <person name="Gujja S."/>
            <person name="Heiman D."/>
            <person name="Howarth C."/>
            <person name="Larson L."/>
            <person name="Lui A."/>
            <person name="MacDonald P.J.P."/>
            <person name="Montmayeur A."/>
            <person name="Murphy C."/>
            <person name="Neiman D."/>
            <person name="Pearson M."/>
            <person name="Priest M."/>
            <person name="Roberts A."/>
            <person name="Saif S."/>
            <person name="Shea T."/>
            <person name="Shenoy N."/>
            <person name="Sisk P."/>
            <person name="Stolte C."/>
            <person name="Sykes S."/>
            <person name="Wortman J."/>
            <person name="Nusbaum C."/>
            <person name="Birren B."/>
        </authorList>
    </citation>
    <scope>NUCLEOTIDE SEQUENCE</scope>
    <source>
        <strain evidence="9">NIH/UT8656</strain>
    </source>
</reference>
<keyword evidence="2" id="KW-0479">Metal-binding</keyword>
<dbReference type="GO" id="GO:0006351">
    <property type="term" value="P:DNA-templated transcription"/>
    <property type="evidence" value="ECO:0007669"/>
    <property type="project" value="InterPro"/>
</dbReference>
<dbReference type="PROSITE" id="PS50048">
    <property type="entry name" value="ZN2_CY6_FUNGAL_2"/>
    <property type="match status" value="1"/>
</dbReference>
<dbReference type="InterPro" id="IPR051089">
    <property type="entry name" value="prtT"/>
</dbReference>
<dbReference type="VEuPathDB" id="FungiDB:HMPREF1120_09175"/>
<dbReference type="Pfam" id="PF04082">
    <property type="entry name" value="Fungal_trans"/>
    <property type="match status" value="1"/>
</dbReference>
<dbReference type="GeneID" id="20313814"/>
<dbReference type="GO" id="GO:0005634">
    <property type="term" value="C:nucleus"/>
    <property type="evidence" value="ECO:0007669"/>
    <property type="project" value="UniProtKB-SubCell"/>
</dbReference>
<dbReference type="PANTHER" id="PTHR31845">
    <property type="entry name" value="FINGER DOMAIN PROTEIN, PUTATIVE-RELATED"/>
    <property type="match status" value="1"/>
</dbReference>
<organism evidence="9 10">
    <name type="scientific">Exophiala dermatitidis (strain ATCC 34100 / CBS 525.76 / NIH/UT8656)</name>
    <name type="common">Black yeast</name>
    <name type="synonym">Wangiella dermatitidis</name>
    <dbReference type="NCBI Taxonomy" id="858893"/>
    <lineage>
        <taxon>Eukaryota</taxon>
        <taxon>Fungi</taxon>
        <taxon>Dikarya</taxon>
        <taxon>Ascomycota</taxon>
        <taxon>Pezizomycotina</taxon>
        <taxon>Eurotiomycetes</taxon>
        <taxon>Chaetothyriomycetidae</taxon>
        <taxon>Chaetothyriales</taxon>
        <taxon>Herpotrichiellaceae</taxon>
        <taxon>Exophiala</taxon>
    </lineage>
</organism>
<evidence type="ECO:0000256" key="4">
    <source>
        <dbReference type="ARBA" id="ARBA00023125"/>
    </source>
</evidence>
<dbReference type="InterPro" id="IPR007219">
    <property type="entry name" value="XnlR_reg_dom"/>
</dbReference>
<evidence type="ECO:0000313" key="10">
    <source>
        <dbReference type="Proteomes" id="UP000007304"/>
    </source>
</evidence>
<dbReference type="GO" id="GO:0000981">
    <property type="term" value="F:DNA-binding transcription factor activity, RNA polymerase II-specific"/>
    <property type="evidence" value="ECO:0007669"/>
    <property type="project" value="InterPro"/>
</dbReference>
<keyword evidence="5" id="KW-0804">Transcription</keyword>
<dbReference type="InterPro" id="IPR001138">
    <property type="entry name" value="Zn2Cys6_DnaBD"/>
</dbReference>
<evidence type="ECO:0000256" key="3">
    <source>
        <dbReference type="ARBA" id="ARBA00023015"/>
    </source>
</evidence>
<keyword evidence="6" id="KW-0539">Nucleus</keyword>
<dbReference type="CDD" id="cd00067">
    <property type="entry name" value="GAL4"/>
    <property type="match status" value="1"/>
</dbReference>
<keyword evidence="10" id="KW-1185">Reference proteome</keyword>
<sequence length="642" mass="71812">MPVTRPRRRATVACTACRQSKIQCALVDGEPPCSRCRRLALDCTVDRQFRRVHKTTQVEELQDQLNELRQHLSASGPSPGSRGDPNPVEEETSGRSAAPQLTANGNAAGAARLPGTVQTSSSTFSRTQMRDVILSADRITELFQIFFDDYHHFLPFLDEKTSPESYYLSSPLLYWSIIAVASRQYRRESSLLHRLGPILSEAVWSIFGTCPMTVPNIQTLLLLSTWPLPNIHLWNDSSLVMCNTALTCALHLGLHRPGREEEYTRDTVVMGNQGSREGLTARTEKLRERNRTWCACIAVAQSLSIDFGYSNLLNPFALSLEPTVYDSIPSELRDNVVVQKCAHEAFQLMARHQLQAQDLAASSAMFDGMREADSLFSNLEHELDSCLSFMNRLRLQSSRLSLQTLAFINDSTHPQRKAWVLKTHHTACQVINLVLADPTSHSLLPHAPLMTFRILWNAAAVIFRVVHSTYRADIDISHSHVTFTAAAFALRQLSVPHEQKDIATRASDLLTFLWRCAQADQTLTLKPPELCVKTRMTSSLTFDTLMIARSFAARESGTWLAYRQSHAPELVTDGDGEHPDKANDGWEVEANAPEHDVAPAQFDGLLQDNIFASVPFAEVDQALPPAWYLSPDLSWTANFGYQ</sequence>
<dbReference type="SUPFAM" id="SSF57701">
    <property type="entry name" value="Zn2/Cys6 DNA-binding domain"/>
    <property type="match status" value="1"/>
</dbReference>